<dbReference type="Pfam" id="PF13564">
    <property type="entry name" value="DoxX_2"/>
    <property type="match status" value="1"/>
</dbReference>
<proteinExistence type="predicted"/>
<keyword evidence="7" id="KW-1185">Reference proteome</keyword>
<reference evidence="6 7" key="1">
    <citation type="submission" date="2020-07" db="EMBL/GenBank/DDBJ databases">
        <title>Sequencing the genomes of 1000 actinobacteria strains.</title>
        <authorList>
            <person name="Klenk H.-P."/>
        </authorList>
    </citation>
    <scope>NUCLEOTIDE SEQUENCE [LARGE SCALE GENOMIC DNA]</scope>
    <source>
        <strain evidence="6 7">DSM 42178</strain>
    </source>
</reference>
<keyword evidence="2 5" id="KW-0812">Transmembrane</keyword>
<dbReference type="EMBL" id="JACBZD010000001">
    <property type="protein sequence ID" value="NYI05336.1"/>
    <property type="molecule type" value="Genomic_DNA"/>
</dbReference>
<dbReference type="GO" id="GO:0016020">
    <property type="term" value="C:membrane"/>
    <property type="evidence" value="ECO:0007669"/>
    <property type="project" value="UniProtKB-SubCell"/>
</dbReference>
<dbReference type="AlphaFoldDB" id="A0A852ZSC2"/>
<feature type="transmembrane region" description="Helical" evidence="5">
    <location>
        <begin position="6"/>
        <end position="24"/>
    </location>
</feature>
<gene>
    <name evidence="6" type="ORF">FHU37_002279</name>
</gene>
<evidence type="ECO:0000313" key="6">
    <source>
        <dbReference type="EMBL" id="NYI05336.1"/>
    </source>
</evidence>
<sequence>MPVFTAYVVVSALLALLLAASSVFDFTRREDFLRDMAAMGVPESWLPGLGALKLAGAVGLLVGTWVPLLGIAAAIGLVLYFVGAVITHVRSRRPSVVPPVAFGLLAVAALVLRLAAV</sequence>
<organism evidence="6 7">
    <name type="scientific">Allostreptomyces psammosilenae</name>
    <dbReference type="NCBI Taxonomy" id="1892865"/>
    <lineage>
        <taxon>Bacteria</taxon>
        <taxon>Bacillati</taxon>
        <taxon>Actinomycetota</taxon>
        <taxon>Actinomycetes</taxon>
        <taxon>Kitasatosporales</taxon>
        <taxon>Streptomycetaceae</taxon>
        <taxon>Allostreptomyces</taxon>
    </lineage>
</organism>
<evidence type="ECO:0000256" key="3">
    <source>
        <dbReference type="ARBA" id="ARBA00022989"/>
    </source>
</evidence>
<dbReference type="InterPro" id="IPR032808">
    <property type="entry name" value="DoxX"/>
</dbReference>
<evidence type="ECO:0000256" key="5">
    <source>
        <dbReference type="SAM" id="Phobius"/>
    </source>
</evidence>
<feature type="transmembrane region" description="Helical" evidence="5">
    <location>
        <begin position="45"/>
        <end position="62"/>
    </location>
</feature>
<comment type="subcellular location">
    <subcellularLocation>
        <location evidence="1">Membrane</location>
        <topology evidence="1">Multi-pass membrane protein</topology>
    </subcellularLocation>
</comment>
<accession>A0A852ZSC2</accession>
<comment type="caution">
    <text evidence="6">The sequence shown here is derived from an EMBL/GenBank/DDBJ whole genome shotgun (WGS) entry which is preliminary data.</text>
</comment>
<evidence type="ECO:0000256" key="2">
    <source>
        <dbReference type="ARBA" id="ARBA00022692"/>
    </source>
</evidence>
<evidence type="ECO:0000313" key="7">
    <source>
        <dbReference type="Proteomes" id="UP000567795"/>
    </source>
</evidence>
<keyword evidence="4 5" id="KW-0472">Membrane</keyword>
<keyword evidence="3 5" id="KW-1133">Transmembrane helix</keyword>
<feature type="transmembrane region" description="Helical" evidence="5">
    <location>
        <begin position="96"/>
        <end position="116"/>
    </location>
</feature>
<protein>
    <submittedName>
        <fullName evidence="6">ABC-type multidrug transport system permease subunit</fullName>
    </submittedName>
</protein>
<name>A0A852ZSC2_9ACTN</name>
<evidence type="ECO:0000256" key="1">
    <source>
        <dbReference type="ARBA" id="ARBA00004141"/>
    </source>
</evidence>
<dbReference type="Proteomes" id="UP000567795">
    <property type="component" value="Unassembled WGS sequence"/>
</dbReference>
<feature type="transmembrane region" description="Helical" evidence="5">
    <location>
        <begin position="68"/>
        <end position="89"/>
    </location>
</feature>
<dbReference type="RefSeq" id="WP_312892557.1">
    <property type="nucleotide sequence ID" value="NZ_JACBZD010000001.1"/>
</dbReference>
<evidence type="ECO:0000256" key="4">
    <source>
        <dbReference type="ARBA" id="ARBA00023136"/>
    </source>
</evidence>